<dbReference type="Gene3D" id="3.30.420.10">
    <property type="entry name" value="Ribonuclease H-like superfamily/Ribonuclease H"/>
    <property type="match status" value="1"/>
</dbReference>
<gene>
    <name evidence="1" type="ORF">LIER_08780</name>
</gene>
<proteinExistence type="predicted"/>
<evidence type="ECO:0000313" key="2">
    <source>
        <dbReference type="Proteomes" id="UP001454036"/>
    </source>
</evidence>
<keyword evidence="2" id="KW-1185">Reference proteome</keyword>
<evidence type="ECO:0008006" key="3">
    <source>
        <dbReference type="Google" id="ProtNLM"/>
    </source>
</evidence>
<sequence length="290" mass="33423">MDHYNFDLNDIPINISNIDDDNNGSSEGKYLVFEINLNEMYHEDDDNIDQHVDSEKEVGDDGGAGEDFDNEMTSGSKLIEMKYFQVRLGYFLFVKTVLAQRRSRNRDVGTLEMKPITSVTRKIICVCLIEEVIPAITNVWPQENRNEIIYIQQDNARTHFEPSDVEFQMATSRSCLNLQLICQPPNSLDLNILELGFFSAIQSLQYKESSRTVEELVYAIVKSFNKYPSQKVNHVWLTLQLCMHETMKIGGSNRYKIPHIKKLQLERDGQLPIQVSCDLQVLQNVMEFLG</sequence>
<dbReference type="GO" id="GO:0003676">
    <property type="term" value="F:nucleic acid binding"/>
    <property type="evidence" value="ECO:0007669"/>
    <property type="project" value="InterPro"/>
</dbReference>
<dbReference type="InterPro" id="IPR036397">
    <property type="entry name" value="RNaseH_sf"/>
</dbReference>
<dbReference type="PANTHER" id="PTHR47169:SF2">
    <property type="entry name" value="OS01G0541250 PROTEIN"/>
    <property type="match status" value="1"/>
</dbReference>
<comment type="caution">
    <text evidence="1">The sequence shown here is derived from an EMBL/GenBank/DDBJ whole genome shotgun (WGS) entry which is preliminary data.</text>
</comment>
<reference evidence="1 2" key="1">
    <citation type="submission" date="2024-01" db="EMBL/GenBank/DDBJ databases">
        <title>The complete chloroplast genome sequence of Lithospermum erythrorhizon: insights into the phylogenetic relationship among Boraginaceae species and the maternal lineages of purple gromwells.</title>
        <authorList>
            <person name="Okada T."/>
            <person name="Watanabe K."/>
        </authorList>
    </citation>
    <scope>NUCLEOTIDE SEQUENCE [LARGE SCALE GENOMIC DNA]</scope>
</reference>
<accession>A0AAV3PDC6</accession>
<organism evidence="1 2">
    <name type="scientific">Lithospermum erythrorhizon</name>
    <name type="common">Purple gromwell</name>
    <name type="synonym">Lithospermum officinale var. erythrorhizon</name>
    <dbReference type="NCBI Taxonomy" id="34254"/>
    <lineage>
        <taxon>Eukaryota</taxon>
        <taxon>Viridiplantae</taxon>
        <taxon>Streptophyta</taxon>
        <taxon>Embryophyta</taxon>
        <taxon>Tracheophyta</taxon>
        <taxon>Spermatophyta</taxon>
        <taxon>Magnoliopsida</taxon>
        <taxon>eudicotyledons</taxon>
        <taxon>Gunneridae</taxon>
        <taxon>Pentapetalae</taxon>
        <taxon>asterids</taxon>
        <taxon>lamiids</taxon>
        <taxon>Boraginales</taxon>
        <taxon>Boraginaceae</taxon>
        <taxon>Boraginoideae</taxon>
        <taxon>Lithospermeae</taxon>
        <taxon>Lithospermum</taxon>
    </lineage>
</organism>
<protein>
    <recommendedName>
        <fullName evidence="3">Transposase</fullName>
    </recommendedName>
</protein>
<dbReference type="EMBL" id="BAABME010001445">
    <property type="protein sequence ID" value="GAA0149654.1"/>
    <property type="molecule type" value="Genomic_DNA"/>
</dbReference>
<name>A0AAV3PDC6_LITER</name>
<dbReference type="Proteomes" id="UP001454036">
    <property type="component" value="Unassembled WGS sequence"/>
</dbReference>
<evidence type="ECO:0000313" key="1">
    <source>
        <dbReference type="EMBL" id="GAA0149654.1"/>
    </source>
</evidence>
<dbReference type="PANTHER" id="PTHR47169">
    <property type="entry name" value="OS01G0541250 PROTEIN"/>
    <property type="match status" value="1"/>
</dbReference>
<dbReference type="AlphaFoldDB" id="A0AAV3PDC6"/>